<accession>A0AAV4WD25</accession>
<evidence type="ECO:0000313" key="2">
    <source>
        <dbReference type="Proteomes" id="UP001054945"/>
    </source>
</evidence>
<keyword evidence="2" id="KW-1185">Reference proteome</keyword>
<gene>
    <name evidence="1" type="ORF">CEXT_282701</name>
</gene>
<dbReference type="Proteomes" id="UP001054945">
    <property type="component" value="Unassembled WGS sequence"/>
</dbReference>
<evidence type="ECO:0000313" key="1">
    <source>
        <dbReference type="EMBL" id="GIY80158.1"/>
    </source>
</evidence>
<comment type="caution">
    <text evidence="1">The sequence shown here is derived from an EMBL/GenBank/DDBJ whole genome shotgun (WGS) entry which is preliminary data.</text>
</comment>
<organism evidence="1 2">
    <name type="scientific">Caerostris extrusa</name>
    <name type="common">Bark spider</name>
    <name type="synonym">Caerostris bankana</name>
    <dbReference type="NCBI Taxonomy" id="172846"/>
    <lineage>
        <taxon>Eukaryota</taxon>
        <taxon>Metazoa</taxon>
        <taxon>Ecdysozoa</taxon>
        <taxon>Arthropoda</taxon>
        <taxon>Chelicerata</taxon>
        <taxon>Arachnida</taxon>
        <taxon>Araneae</taxon>
        <taxon>Araneomorphae</taxon>
        <taxon>Entelegynae</taxon>
        <taxon>Araneoidea</taxon>
        <taxon>Araneidae</taxon>
        <taxon>Caerostris</taxon>
    </lineage>
</organism>
<proteinExistence type="predicted"/>
<dbReference type="EMBL" id="BPLR01015975">
    <property type="protein sequence ID" value="GIY80158.1"/>
    <property type="molecule type" value="Genomic_DNA"/>
</dbReference>
<sequence>MLLISFSNSFTSSSVKTTVDYSKAVGQFRFLMKQVRSRVTVFIHDTIKRNKTRHCYSNPGVETGEFIDLGPNPDHASPVRQQTFQKFAFDWIIKMKRSLSAECRERVCMQN</sequence>
<protein>
    <submittedName>
        <fullName evidence="1">Uncharacterized protein</fullName>
    </submittedName>
</protein>
<dbReference type="AlphaFoldDB" id="A0AAV4WD25"/>
<name>A0AAV4WD25_CAEEX</name>
<reference evidence="1 2" key="1">
    <citation type="submission" date="2021-06" db="EMBL/GenBank/DDBJ databases">
        <title>Caerostris extrusa draft genome.</title>
        <authorList>
            <person name="Kono N."/>
            <person name="Arakawa K."/>
        </authorList>
    </citation>
    <scope>NUCLEOTIDE SEQUENCE [LARGE SCALE GENOMIC DNA]</scope>
</reference>